<evidence type="ECO:0000256" key="1">
    <source>
        <dbReference type="ARBA" id="ARBA00022737"/>
    </source>
</evidence>
<dbReference type="SMART" id="SM00248">
    <property type="entry name" value="ANK"/>
    <property type="match status" value="6"/>
</dbReference>
<feature type="coiled-coil region" evidence="4">
    <location>
        <begin position="306"/>
        <end position="333"/>
    </location>
</feature>
<sequence>MATSKPPADCSRPTSVRSTTKENCLLTRRAAVVTSRSCAFWLSTAPTSISLNGRVEVARVLVEHGADVNKVGDDGSSPLHFASLNGRVEVARVLVEHGADVNKVGDDGSSPLHFASWTGFFDVVRILVERGADVNLANKYGHSPLHIASSTGIFDVVRTLLEDGDDVNLADEEPPPAFYDVVRLFLEHGADANLAGNDGCSPLFAVCRRGFVGLACLLLEHGADVEQVDNYGRSPIQVASENGRVDVVRLLVEHGANHERNISFSALPIARRKGFVGVQSDLIENGTNLHEIGKGGNSLVNDAMIRETHESEVNDLRGKIDRLETELKRWRSGDLVSVRVLDVDTGESTTTTVLDTTQPPQKSSSSSSDLEPSAKAARLMTTEKSALSALSLC</sequence>
<evidence type="ECO:0000256" key="3">
    <source>
        <dbReference type="PROSITE-ProRule" id="PRU00023"/>
    </source>
</evidence>
<name>A0AAD7U5C1_9STRA</name>
<keyword evidence="7" id="KW-1185">Reference proteome</keyword>
<proteinExistence type="predicted"/>
<feature type="repeat" description="ANK" evidence="3">
    <location>
        <begin position="140"/>
        <end position="172"/>
    </location>
</feature>
<comment type="caution">
    <text evidence="6">The sequence shown here is derived from an EMBL/GenBank/DDBJ whole genome shotgun (WGS) entry which is preliminary data.</text>
</comment>
<accession>A0AAD7U5C1</accession>
<dbReference type="Pfam" id="PF13637">
    <property type="entry name" value="Ank_4"/>
    <property type="match status" value="1"/>
</dbReference>
<dbReference type="Gene3D" id="1.25.40.20">
    <property type="entry name" value="Ankyrin repeat-containing domain"/>
    <property type="match status" value="2"/>
</dbReference>
<dbReference type="PANTHER" id="PTHR24198">
    <property type="entry name" value="ANKYRIN REPEAT AND PROTEIN KINASE DOMAIN-CONTAINING PROTEIN"/>
    <property type="match status" value="1"/>
</dbReference>
<evidence type="ECO:0000313" key="7">
    <source>
        <dbReference type="Proteomes" id="UP001230188"/>
    </source>
</evidence>
<feature type="repeat" description="ANK" evidence="3">
    <location>
        <begin position="198"/>
        <end position="230"/>
    </location>
</feature>
<feature type="repeat" description="ANK" evidence="3">
    <location>
        <begin position="74"/>
        <end position="106"/>
    </location>
</feature>
<keyword evidence="4" id="KW-0175">Coiled coil</keyword>
<organism evidence="6 7">
    <name type="scientific">Chrysophaeum taylorii</name>
    <dbReference type="NCBI Taxonomy" id="2483200"/>
    <lineage>
        <taxon>Eukaryota</taxon>
        <taxon>Sar</taxon>
        <taxon>Stramenopiles</taxon>
        <taxon>Ochrophyta</taxon>
        <taxon>Pelagophyceae</taxon>
        <taxon>Pelagomonadales</taxon>
        <taxon>Pelagomonadaceae</taxon>
        <taxon>Chrysophaeum</taxon>
    </lineage>
</organism>
<dbReference type="InterPro" id="IPR002110">
    <property type="entry name" value="Ankyrin_rpt"/>
</dbReference>
<feature type="repeat" description="ANK" evidence="3">
    <location>
        <begin position="107"/>
        <end position="139"/>
    </location>
</feature>
<dbReference type="SUPFAM" id="SSF48403">
    <property type="entry name" value="Ankyrin repeat"/>
    <property type="match status" value="1"/>
</dbReference>
<evidence type="ECO:0000313" key="6">
    <source>
        <dbReference type="EMBL" id="KAJ8598511.1"/>
    </source>
</evidence>
<feature type="repeat" description="ANK" evidence="3">
    <location>
        <begin position="231"/>
        <end position="257"/>
    </location>
</feature>
<dbReference type="PRINTS" id="PR01415">
    <property type="entry name" value="ANKYRIN"/>
</dbReference>
<dbReference type="PROSITE" id="PS50297">
    <property type="entry name" value="ANK_REP_REGION"/>
    <property type="match status" value="5"/>
</dbReference>
<dbReference type="AlphaFoldDB" id="A0AAD7U5C1"/>
<gene>
    <name evidence="6" type="ORF">CTAYLR_001380</name>
</gene>
<reference evidence="6" key="1">
    <citation type="submission" date="2023-01" db="EMBL/GenBank/DDBJ databases">
        <title>Metagenome sequencing of chrysophaentin producing Chrysophaeum taylorii.</title>
        <authorList>
            <person name="Davison J."/>
            <person name="Bewley C."/>
        </authorList>
    </citation>
    <scope>NUCLEOTIDE SEQUENCE</scope>
    <source>
        <strain evidence="6">NIES-1699</strain>
    </source>
</reference>
<dbReference type="Proteomes" id="UP001230188">
    <property type="component" value="Unassembled WGS sequence"/>
</dbReference>
<protein>
    <submittedName>
        <fullName evidence="6">Uncharacterized protein</fullName>
    </submittedName>
</protein>
<dbReference type="InterPro" id="IPR036770">
    <property type="entry name" value="Ankyrin_rpt-contain_sf"/>
</dbReference>
<dbReference type="PANTHER" id="PTHR24198:SF165">
    <property type="entry name" value="ANKYRIN REPEAT-CONTAINING PROTEIN-RELATED"/>
    <property type="match status" value="1"/>
</dbReference>
<dbReference type="PROSITE" id="PS50088">
    <property type="entry name" value="ANK_REPEAT"/>
    <property type="match status" value="5"/>
</dbReference>
<keyword evidence="2 3" id="KW-0040">ANK repeat</keyword>
<feature type="region of interest" description="Disordered" evidence="5">
    <location>
        <begin position="350"/>
        <end position="379"/>
    </location>
</feature>
<keyword evidence="1" id="KW-0677">Repeat</keyword>
<feature type="compositionally biased region" description="Low complexity" evidence="5">
    <location>
        <begin position="350"/>
        <end position="368"/>
    </location>
</feature>
<dbReference type="EMBL" id="JAQMWT010000671">
    <property type="protein sequence ID" value="KAJ8598511.1"/>
    <property type="molecule type" value="Genomic_DNA"/>
</dbReference>
<dbReference type="Pfam" id="PF12796">
    <property type="entry name" value="Ank_2"/>
    <property type="match status" value="2"/>
</dbReference>
<evidence type="ECO:0000256" key="4">
    <source>
        <dbReference type="SAM" id="Coils"/>
    </source>
</evidence>
<evidence type="ECO:0000256" key="2">
    <source>
        <dbReference type="ARBA" id="ARBA00023043"/>
    </source>
</evidence>
<evidence type="ECO:0000256" key="5">
    <source>
        <dbReference type="SAM" id="MobiDB-lite"/>
    </source>
</evidence>